<proteinExistence type="predicted"/>
<comment type="caution">
    <text evidence="2">The sequence shown here is derived from an EMBL/GenBank/DDBJ whole genome shotgun (WGS) entry which is preliminary data.</text>
</comment>
<dbReference type="AlphaFoldDB" id="A0AAV5V7S3"/>
<feature type="compositionally biased region" description="Basic and acidic residues" evidence="1">
    <location>
        <begin position="12"/>
        <end position="24"/>
    </location>
</feature>
<accession>A0AAV5V7S3</accession>
<feature type="non-terminal residue" evidence="2">
    <location>
        <position position="1"/>
    </location>
</feature>
<evidence type="ECO:0000313" key="3">
    <source>
        <dbReference type="Proteomes" id="UP001432322"/>
    </source>
</evidence>
<dbReference type="EMBL" id="BTSY01000002">
    <property type="protein sequence ID" value="GMT15243.1"/>
    <property type="molecule type" value="Genomic_DNA"/>
</dbReference>
<keyword evidence="3" id="KW-1185">Reference proteome</keyword>
<gene>
    <name evidence="2" type="ORF">PFISCL1PPCAC_6540</name>
</gene>
<protein>
    <submittedName>
        <fullName evidence="2">Uncharacterized protein</fullName>
    </submittedName>
</protein>
<sequence length="118" mass="12801">WKDQNYIVKDQRSIVRDQRSRSESSSETAATAGCTTKQAAIVSIISSAVIAARVVSTVVSTRVDGIDHYRTHHGLHTISVRRTVSHSISIAISGVTAVSISGVHWLSDDDHSGERKPH</sequence>
<feature type="region of interest" description="Disordered" evidence="1">
    <location>
        <begin position="12"/>
        <end position="32"/>
    </location>
</feature>
<dbReference type="Proteomes" id="UP001432322">
    <property type="component" value="Unassembled WGS sequence"/>
</dbReference>
<reference evidence="2" key="1">
    <citation type="submission" date="2023-10" db="EMBL/GenBank/DDBJ databases">
        <title>Genome assembly of Pristionchus species.</title>
        <authorList>
            <person name="Yoshida K."/>
            <person name="Sommer R.J."/>
        </authorList>
    </citation>
    <scope>NUCLEOTIDE SEQUENCE</scope>
    <source>
        <strain evidence="2">RS5133</strain>
    </source>
</reference>
<organism evidence="2 3">
    <name type="scientific">Pristionchus fissidentatus</name>
    <dbReference type="NCBI Taxonomy" id="1538716"/>
    <lineage>
        <taxon>Eukaryota</taxon>
        <taxon>Metazoa</taxon>
        <taxon>Ecdysozoa</taxon>
        <taxon>Nematoda</taxon>
        <taxon>Chromadorea</taxon>
        <taxon>Rhabditida</taxon>
        <taxon>Rhabditina</taxon>
        <taxon>Diplogasteromorpha</taxon>
        <taxon>Diplogasteroidea</taxon>
        <taxon>Neodiplogasteridae</taxon>
        <taxon>Pristionchus</taxon>
    </lineage>
</organism>
<name>A0AAV5V7S3_9BILA</name>
<evidence type="ECO:0000313" key="2">
    <source>
        <dbReference type="EMBL" id="GMT15243.1"/>
    </source>
</evidence>
<evidence type="ECO:0000256" key="1">
    <source>
        <dbReference type="SAM" id="MobiDB-lite"/>
    </source>
</evidence>